<accession>A0A174FWK9</accession>
<dbReference type="EMBL" id="VVYD01000001">
    <property type="protein sequence ID" value="KAA5503791.1"/>
    <property type="molecule type" value="Genomic_DNA"/>
</dbReference>
<evidence type="ECO:0000313" key="9">
    <source>
        <dbReference type="Proteomes" id="UP000491168"/>
    </source>
</evidence>
<feature type="signal peptide" evidence="1">
    <location>
        <begin position="1"/>
        <end position="18"/>
    </location>
</feature>
<dbReference type="Proteomes" id="UP000095657">
    <property type="component" value="Unassembled WGS sequence"/>
</dbReference>
<dbReference type="PROSITE" id="PS51257">
    <property type="entry name" value="PROKAR_LIPOPROTEIN"/>
    <property type="match status" value="1"/>
</dbReference>
<keyword evidence="1" id="KW-0732">Signal</keyword>
<reference evidence="8 9" key="2">
    <citation type="journal article" date="2019" name="Nat. Med.">
        <title>A library of human gut bacterial isolates paired with longitudinal multiomics data enables mechanistic microbiome research.</title>
        <authorList>
            <person name="Poyet M."/>
            <person name="Groussin M."/>
            <person name="Gibbons S.M."/>
            <person name="Avila-Pacheco J."/>
            <person name="Jiang X."/>
            <person name="Kearney S.M."/>
            <person name="Perrotta A.R."/>
            <person name="Berdy B."/>
            <person name="Zhao S."/>
            <person name="Lieberman T.D."/>
            <person name="Swanson P.K."/>
            <person name="Smith M."/>
            <person name="Roesemann S."/>
            <person name="Alexander J.E."/>
            <person name="Rich S.A."/>
            <person name="Livny J."/>
            <person name="Vlamakis H."/>
            <person name="Clish C."/>
            <person name="Bullock K."/>
            <person name="Deik A."/>
            <person name="Scott J."/>
            <person name="Pierce K.A."/>
            <person name="Xavier R.J."/>
            <person name="Alm E.J."/>
        </authorList>
    </citation>
    <scope>NUCLEOTIDE SEQUENCE [LARGE SCALE GENOMIC DNA]</scope>
    <source>
        <strain evidence="5 8">BIOML-A19</strain>
        <strain evidence="4 9">BIOML-A21</strain>
    </source>
</reference>
<dbReference type="RefSeq" id="WP_055169628.1">
    <property type="nucleotide sequence ID" value="NZ_CACRTB010000007.1"/>
</dbReference>
<dbReference type="Proteomes" id="UP000368418">
    <property type="component" value="Unassembled WGS sequence"/>
</dbReference>
<dbReference type="Proteomes" id="UP000491168">
    <property type="component" value="Unassembled WGS sequence"/>
</dbReference>
<evidence type="ECO:0000313" key="7">
    <source>
        <dbReference type="Proteomes" id="UP000095725"/>
    </source>
</evidence>
<evidence type="ECO:0000313" key="6">
    <source>
        <dbReference type="Proteomes" id="UP000095657"/>
    </source>
</evidence>
<evidence type="ECO:0000313" key="2">
    <source>
        <dbReference type="EMBL" id="CUO53258.1"/>
    </source>
</evidence>
<evidence type="ECO:0000256" key="1">
    <source>
        <dbReference type="SAM" id="SignalP"/>
    </source>
</evidence>
<gene>
    <name evidence="2" type="ORF">ERS852494_00117</name>
    <name evidence="3" type="ORF">ERS852558_00151</name>
    <name evidence="5" type="ORF">F2Y31_00615</name>
    <name evidence="4" type="ORF">F2Y35_20500</name>
</gene>
<dbReference type="EMBL" id="CZAI01000001">
    <property type="protein sequence ID" value="CUO53258.1"/>
    <property type="molecule type" value="Genomic_DNA"/>
</dbReference>
<organism evidence="2 6">
    <name type="scientific">Bacteroides caccae</name>
    <dbReference type="NCBI Taxonomy" id="47678"/>
    <lineage>
        <taxon>Bacteria</taxon>
        <taxon>Pseudomonadati</taxon>
        <taxon>Bacteroidota</taxon>
        <taxon>Bacteroidia</taxon>
        <taxon>Bacteroidales</taxon>
        <taxon>Bacteroidaceae</taxon>
        <taxon>Bacteroides</taxon>
    </lineage>
</organism>
<evidence type="ECO:0000313" key="8">
    <source>
        <dbReference type="Proteomes" id="UP000368418"/>
    </source>
</evidence>
<feature type="chain" id="PRO_5014251262" evidence="1">
    <location>
        <begin position="19"/>
        <end position="565"/>
    </location>
</feature>
<reference evidence="6 7" key="1">
    <citation type="submission" date="2015-09" db="EMBL/GenBank/DDBJ databases">
        <authorList>
            <consortium name="Pathogen Informatics"/>
        </authorList>
    </citation>
    <scope>NUCLEOTIDE SEQUENCE [LARGE SCALE GENOMIC DNA]</scope>
    <source>
        <strain evidence="2 6">2789STDY5834880</strain>
        <strain evidence="3 7">2789STDY5834946</strain>
    </source>
</reference>
<dbReference type="Proteomes" id="UP000095725">
    <property type="component" value="Unassembled WGS sequence"/>
</dbReference>
<evidence type="ECO:0000313" key="4">
    <source>
        <dbReference type="EMBL" id="KAA5486935.1"/>
    </source>
</evidence>
<evidence type="ECO:0000313" key="3">
    <source>
        <dbReference type="EMBL" id="CUP41461.1"/>
    </source>
</evidence>
<evidence type="ECO:0000313" key="5">
    <source>
        <dbReference type="EMBL" id="KAA5503791.1"/>
    </source>
</evidence>
<proteinExistence type="predicted"/>
<name>A0A174FWK9_9BACE</name>
<protein>
    <submittedName>
        <fullName evidence="2">Uncharacterized protein</fullName>
    </submittedName>
</protein>
<dbReference type="EMBL" id="VVYF01000025">
    <property type="protein sequence ID" value="KAA5486935.1"/>
    <property type="molecule type" value="Genomic_DNA"/>
</dbReference>
<dbReference type="AlphaFoldDB" id="A0A174FWK9"/>
<sequence>MKFKYLSLCLCLSLFACSDDENILPEEKPAVPQGEPMEDTPIVQKDYISNSSLWMGPSLANDGFVVEVEMGAESSARSTERTKKSIEHYNMGVHQSPLPEIKAAEWGYTVLNLPTGQTDGAGRVIDNIYLDNKASINDRKTALETIMRFVKKQYRVEDSSTPWYSMNGHYCWHHYAGASGATVLASEIGENIHGYQLHIAMNRGAARQYSKPWVIDFSSWHGASILDYSKSKIWKEYSGPKHGHSINLVERSMLMSYMAGADGVVAEGGGAICFYDDITADDCYKLSPYGKVFQKLYQFSKTHSNVGITYTPFAVLLDQFHGMDRQPAGQQVFGKFGYNQGDMETFNLIETLWPQTFSVEKNGNEIGSMVNSKYPDAVDFLLQGASLNMLKTYKAVMLSGDITLTPAQIADLRSYAADGGVVLASNRHLDQLAFNGTGDTAIREEKVDKGKIVGFDPSALKDILDKYLRKMLPIEVEGDIEYFVNVADGAFYVTLINNDGVMKAPKTPVQFDSSKRKDIVIHYKAKNTIQSVDELWNSRKVHVEGRTIKFRMLPGDCYILKIASV</sequence>
<dbReference type="EMBL" id="CZBL01000001">
    <property type="protein sequence ID" value="CUP41461.1"/>
    <property type="molecule type" value="Genomic_DNA"/>
</dbReference>
<dbReference type="STRING" id="47678.ERS852494_00117"/>